<evidence type="ECO:0000313" key="1">
    <source>
        <dbReference type="EMBL" id="AUG97614.1"/>
    </source>
</evidence>
<proteinExistence type="predicted"/>
<keyword evidence="2" id="KW-1185">Reference proteome</keyword>
<evidence type="ECO:0000313" key="2">
    <source>
        <dbReference type="Proteomes" id="UP000075187"/>
    </source>
</evidence>
<accession>A0ABM6QI27</accession>
<reference evidence="1" key="1">
    <citation type="submission" date="2017-12" db="EMBL/GenBank/DDBJ databases">
        <title>Pseudomonas sp. MS586 complete sequence.</title>
        <authorList>
            <person name="Lu S."/>
            <person name="Deng P."/>
        </authorList>
    </citation>
    <scope>NUCLEOTIDE SEQUENCE</scope>
    <source>
        <strain evidence="1">MS586</strain>
    </source>
</reference>
<dbReference type="Proteomes" id="UP000075187">
    <property type="component" value="Chromosome"/>
</dbReference>
<organism evidence="1 2">
    <name type="scientific">Pseudomonas glycinae</name>
    <dbReference type="NCBI Taxonomy" id="1785145"/>
    <lineage>
        <taxon>Bacteria</taxon>
        <taxon>Pseudomonadati</taxon>
        <taxon>Pseudomonadota</taxon>
        <taxon>Gammaproteobacteria</taxon>
        <taxon>Pseudomonadales</taxon>
        <taxon>Pseudomonadaceae</taxon>
        <taxon>Pseudomonas</taxon>
    </lineage>
</organism>
<gene>
    <name evidence="1" type="ORF">AWU82_29830</name>
</gene>
<dbReference type="EMBL" id="CP014205">
    <property type="protein sequence ID" value="AUG97614.1"/>
    <property type="molecule type" value="Genomic_DNA"/>
</dbReference>
<sequence>MLIGLLVPTPKVLELLEQVTVKCWSMQRCCFCSARIACESMQLGHECFSIQLPDMNFLVGVYDGKLYESLDELAPHCELRIEPEGAGDDEALHAEADRAKPLAIRFWCMPAVKLQNLFSTHFSGAGSSRSRDA</sequence>
<protein>
    <submittedName>
        <fullName evidence="1">Uncharacterized protein</fullName>
    </submittedName>
</protein>
<dbReference type="RefSeq" id="WP_190241508.1">
    <property type="nucleotide sequence ID" value="NZ_CP014205.2"/>
</dbReference>
<name>A0ABM6QI27_9PSED</name>